<dbReference type="PROSITE" id="PS50893">
    <property type="entry name" value="ABC_TRANSPORTER_2"/>
    <property type="match status" value="1"/>
</dbReference>
<keyword evidence="4" id="KW-0067">ATP-binding</keyword>
<dbReference type="PROSITE" id="PS50929">
    <property type="entry name" value="ABC_TM1F"/>
    <property type="match status" value="1"/>
</dbReference>
<evidence type="ECO:0000256" key="7">
    <source>
        <dbReference type="SAM" id="MobiDB-lite"/>
    </source>
</evidence>
<comment type="subcellular location">
    <subcellularLocation>
        <location evidence="1">Cell membrane</location>
        <topology evidence="1">Multi-pass membrane protein</topology>
    </subcellularLocation>
</comment>
<dbReference type="InterPro" id="IPR003593">
    <property type="entry name" value="AAA+_ATPase"/>
</dbReference>
<comment type="caution">
    <text evidence="11">The sequence shown here is derived from an EMBL/GenBank/DDBJ whole genome shotgun (WGS) entry which is preliminary data.</text>
</comment>
<organism evidence="11 12">
    <name type="scientific">Nocardioides albus</name>
    <dbReference type="NCBI Taxonomy" id="1841"/>
    <lineage>
        <taxon>Bacteria</taxon>
        <taxon>Bacillati</taxon>
        <taxon>Actinomycetota</taxon>
        <taxon>Actinomycetes</taxon>
        <taxon>Propionibacteriales</taxon>
        <taxon>Nocardioidaceae</taxon>
        <taxon>Nocardioides</taxon>
    </lineage>
</organism>
<protein>
    <submittedName>
        <fullName evidence="11">ABC-type multidrug transport system fused ATPase/permease subunit</fullName>
    </submittedName>
</protein>
<dbReference type="InterPro" id="IPR039421">
    <property type="entry name" value="Type_1_exporter"/>
</dbReference>
<dbReference type="CDD" id="cd03228">
    <property type="entry name" value="ABCC_MRP_Like"/>
    <property type="match status" value="1"/>
</dbReference>
<keyword evidence="12" id="KW-1185">Reference proteome</keyword>
<keyword evidence="6 8" id="KW-0472">Membrane</keyword>
<reference evidence="11 12" key="1">
    <citation type="submission" date="2020-08" db="EMBL/GenBank/DDBJ databases">
        <title>Genomic Encyclopedia of Type Strains, Phase III (KMG-III): the genomes of soil and plant-associated and newly described type strains.</title>
        <authorList>
            <person name="Whitman W."/>
        </authorList>
    </citation>
    <scope>NUCLEOTIDE SEQUENCE [LARGE SCALE GENOMIC DNA]</scope>
    <source>
        <strain evidence="11 12">CECT 3302</strain>
    </source>
</reference>
<proteinExistence type="predicted"/>
<evidence type="ECO:0000313" key="12">
    <source>
        <dbReference type="Proteomes" id="UP000577707"/>
    </source>
</evidence>
<feature type="region of interest" description="Disordered" evidence="7">
    <location>
        <begin position="544"/>
        <end position="576"/>
    </location>
</feature>
<dbReference type="PANTHER" id="PTHR24221">
    <property type="entry name" value="ATP-BINDING CASSETTE SUB-FAMILY B"/>
    <property type="match status" value="1"/>
</dbReference>
<dbReference type="InterPro" id="IPR011527">
    <property type="entry name" value="ABC1_TM_dom"/>
</dbReference>
<dbReference type="SUPFAM" id="SSF52540">
    <property type="entry name" value="P-loop containing nucleoside triphosphate hydrolases"/>
    <property type="match status" value="1"/>
</dbReference>
<keyword evidence="5 8" id="KW-1133">Transmembrane helix</keyword>
<feature type="compositionally biased region" description="Basic residues" evidence="7">
    <location>
        <begin position="565"/>
        <end position="576"/>
    </location>
</feature>
<evidence type="ECO:0000259" key="9">
    <source>
        <dbReference type="PROSITE" id="PS50893"/>
    </source>
</evidence>
<evidence type="ECO:0000256" key="4">
    <source>
        <dbReference type="ARBA" id="ARBA00022840"/>
    </source>
</evidence>
<dbReference type="InterPro" id="IPR017871">
    <property type="entry name" value="ABC_transporter-like_CS"/>
</dbReference>
<keyword evidence="3" id="KW-0547">Nucleotide-binding</keyword>
<dbReference type="PROSITE" id="PS00211">
    <property type="entry name" value="ABC_TRANSPORTER_1"/>
    <property type="match status" value="1"/>
</dbReference>
<dbReference type="GO" id="GO:0005524">
    <property type="term" value="F:ATP binding"/>
    <property type="evidence" value="ECO:0007669"/>
    <property type="project" value="UniProtKB-KW"/>
</dbReference>
<keyword evidence="2 8" id="KW-0812">Transmembrane</keyword>
<dbReference type="RefSeq" id="WP_183549359.1">
    <property type="nucleotide sequence ID" value="NZ_BMQT01000011.1"/>
</dbReference>
<dbReference type="InterPro" id="IPR003439">
    <property type="entry name" value="ABC_transporter-like_ATP-bd"/>
</dbReference>
<evidence type="ECO:0000259" key="10">
    <source>
        <dbReference type="PROSITE" id="PS50929"/>
    </source>
</evidence>
<dbReference type="EMBL" id="JACHXG010000010">
    <property type="protein sequence ID" value="MBB3091375.1"/>
    <property type="molecule type" value="Genomic_DNA"/>
</dbReference>
<sequence length="576" mass="60245">MTATAAPRRPLTALFGHLGGERRAISGTIVLVVVSQVCLGTISVLLAAAVGHAVVLGEAPPGWFWLLLAGLVAFRALLTWGEMDASHALAFRVLARLRMALFDRYAVALPTRRRENVGRAASTAMADTERLEFFYAHTVAQLLAAAVNTLLGLVLLTFVEPTLALVTLVALVLVLSTVPLGRHRLEALGQEVIEATGALSDRVVDVLGGLREVLGYGLHEPVRRQIRETGADAARSAARLETTQRVLAGAREAAVTLAGVGVLVSVLARDVAAEHVAALVVLALATVAPVADAAATCARLPALRASAARVGDELARPAVLTRDTPPAVLPDGPLGLVMSDVGFGYGERRVLDGFDLTIAPGEHVGLRGPPGAGKSTVVALASRLWDPDTGTIDLTGPETAPVAISGVEDAVLRVALTTVEQDGALFSGTVREAIAGPTTTDAEIASLLDRLGLADAVAPESHIGEGGLRLSGGQRARLRLARAVLHRPRILILDEPTADLDEDSARRVTDLLDTIPATMLVVSHRPQTLAGMDRVVDMGVDDSVETGVEIGPQEAPGKPSEPRRARNHAGHAARER</sequence>
<dbReference type="GO" id="GO:0005886">
    <property type="term" value="C:plasma membrane"/>
    <property type="evidence" value="ECO:0007669"/>
    <property type="project" value="UniProtKB-SubCell"/>
</dbReference>
<evidence type="ECO:0000256" key="5">
    <source>
        <dbReference type="ARBA" id="ARBA00022989"/>
    </source>
</evidence>
<dbReference type="InterPro" id="IPR036640">
    <property type="entry name" value="ABC1_TM_sf"/>
</dbReference>
<feature type="transmembrane region" description="Helical" evidence="8">
    <location>
        <begin position="62"/>
        <end position="80"/>
    </location>
</feature>
<feature type="domain" description="ABC transporter" evidence="9">
    <location>
        <begin position="336"/>
        <end position="565"/>
    </location>
</feature>
<accession>A0A7W5FAP6</accession>
<dbReference type="InterPro" id="IPR027417">
    <property type="entry name" value="P-loop_NTPase"/>
</dbReference>
<name>A0A7W5FAP6_9ACTN</name>
<dbReference type="PANTHER" id="PTHR24221:SF654">
    <property type="entry name" value="ATP-BINDING CASSETTE SUB-FAMILY B MEMBER 6"/>
    <property type="match status" value="1"/>
</dbReference>
<evidence type="ECO:0000256" key="1">
    <source>
        <dbReference type="ARBA" id="ARBA00004651"/>
    </source>
</evidence>
<gene>
    <name evidence="11" type="ORF">FHS12_004345</name>
</gene>
<evidence type="ECO:0000256" key="6">
    <source>
        <dbReference type="ARBA" id="ARBA00023136"/>
    </source>
</evidence>
<dbReference type="Gene3D" id="1.20.1560.10">
    <property type="entry name" value="ABC transporter type 1, transmembrane domain"/>
    <property type="match status" value="1"/>
</dbReference>
<dbReference type="AlphaFoldDB" id="A0A7W5FAP6"/>
<dbReference type="Pfam" id="PF00664">
    <property type="entry name" value="ABC_membrane"/>
    <property type="match status" value="1"/>
</dbReference>
<dbReference type="GO" id="GO:0140359">
    <property type="term" value="F:ABC-type transporter activity"/>
    <property type="evidence" value="ECO:0007669"/>
    <property type="project" value="InterPro"/>
</dbReference>
<evidence type="ECO:0000256" key="8">
    <source>
        <dbReference type="SAM" id="Phobius"/>
    </source>
</evidence>
<feature type="domain" description="ABC transmembrane type-1" evidence="10">
    <location>
        <begin position="29"/>
        <end position="302"/>
    </location>
</feature>
<evidence type="ECO:0000256" key="2">
    <source>
        <dbReference type="ARBA" id="ARBA00022692"/>
    </source>
</evidence>
<dbReference type="Proteomes" id="UP000577707">
    <property type="component" value="Unassembled WGS sequence"/>
</dbReference>
<dbReference type="Gene3D" id="3.40.50.300">
    <property type="entry name" value="P-loop containing nucleotide triphosphate hydrolases"/>
    <property type="match status" value="1"/>
</dbReference>
<evidence type="ECO:0000256" key="3">
    <source>
        <dbReference type="ARBA" id="ARBA00022741"/>
    </source>
</evidence>
<dbReference type="SMART" id="SM00382">
    <property type="entry name" value="AAA"/>
    <property type="match status" value="1"/>
</dbReference>
<dbReference type="GO" id="GO:0016887">
    <property type="term" value="F:ATP hydrolysis activity"/>
    <property type="evidence" value="ECO:0007669"/>
    <property type="project" value="InterPro"/>
</dbReference>
<dbReference type="GO" id="GO:0034040">
    <property type="term" value="F:ATPase-coupled lipid transmembrane transporter activity"/>
    <property type="evidence" value="ECO:0007669"/>
    <property type="project" value="TreeGrafter"/>
</dbReference>
<evidence type="ECO:0000313" key="11">
    <source>
        <dbReference type="EMBL" id="MBB3091375.1"/>
    </source>
</evidence>
<dbReference type="Pfam" id="PF00005">
    <property type="entry name" value="ABC_tran"/>
    <property type="match status" value="1"/>
</dbReference>
<dbReference type="SUPFAM" id="SSF90123">
    <property type="entry name" value="ABC transporter transmembrane region"/>
    <property type="match status" value="1"/>
</dbReference>
<feature type="transmembrane region" description="Helical" evidence="8">
    <location>
        <begin position="29"/>
        <end position="50"/>
    </location>
</feature>